<dbReference type="OrthoDB" id="482635at2"/>
<dbReference type="EMBL" id="BA000045">
    <property type="protein sequence ID" value="BAC90855.1"/>
    <property type="molecule type" value="Genomic_DNA"/>
</dbReference>
<dbReference type="HOGENOM" id="CLU_1358826_0_0_3"/>
<reference evidence="2 3" key="1">
    <citation type="journal article" date="2003" name="DNA Res.">
        <title>Complete genome structure of Gloeobacter violaceus PCC 7421, a cyanobacterium that lacks thylakoids.</title>
        <authorList>
            <person name="Nakamura Y."/>
            <person name="Kaneko T."/>
            <person name="Sato S."/>
            <person name="Mimuro M."/>
            <person name="Miyashita H."/>
            <person name="Tsuchiya T."/>
            <person name="Sasamoto S."/>
            <person name="Watanabe A."/>
            <person name="Kawashima K."/>
            <person name="Kishida Y."/>
            <person name="Kiyokawa C."/>
            <person name="Kohara M."/>
            <person name="Matsumoto M."/>
            <person name="Matsuno A."/>
            <person name="Nakazaki N."/>
            <person name="Shimpo S."/>
            <person name="Takeuchi C."/>
            <person name="Yamada M."/>
            <person name="Tabata S."/>
        </authorList>
    </citation>
    <scope>NUCLEOTIDE SEQUENCE [LARGE SCALE GENOMIC DNA]</scope>
    <source>
        <strain evidence="3">ATCC 29082 / PCC 7421</strain>
    </source>
</reference>
<dbReference type="InParanoid" id="Q7NCR4"/>
<dbReference type="KEGG" id="gvi:glr2914"/>
<dbReference type="RefSeq" id="WP_011142908.1">
    <property type="nucleotide sequence ID" value="NC_005125.1"/>
</dbReference>
<keyword evidence="3" id="KW-1185">Reference proteome</keyword>
<feature type="region of interest" description="Disordered" evidence="1">
    <location>
        <begin position="86"/>
        <end position="110"/>
    </location>
</feature>
<dbReference type="PATRIC" id="fig|251221.4.peg.2944"/>
<reference evidence="2 3" key="2">
    <citation type="journal article" date="2003" name="DNA Res.">
        <title>Complete genome structure of Gloeobacter violaceus PCC 7421, a cyanobacterium that lacks thylakoids (supplement).</title>
        <authorList>
            <person name="Nakamura Y."/>
            <person name="Kaneko T."/>
            <person name="Sato S."/>
            <person name="Mimuro M."/>
            <person name="Miyashita H."/>
            <person name="Tsuchiya T."/>
            <person name="Sasamoto S."/>
            <person name="Watanabe A."/>
            <person name="Kawashima K."/>
            <person name="Kishida Y."/>
            <person name="Kiyokawa C."/>
            <person name="Kohara M."/>
            <person name="Matsumoto M."/>
            <person name="Matsuno A."/>
            <person name="Nakazaki N."/>
            <person name="Shimpo S."/>
            <person name="Takeuchi C."/>
            <person name="Yamada M."/>
            <person name="Tabata S."/>
        </authorList>
    </citation>
    <scope>NUCLEOTIDE SEQUENCE [LARGE SCALE GENOMIC DNA]</scope>
    <source>
        <strain evidence="3">ATCC 29082 / PCC 7421</strain>
    </source>
</reference>
<dbReference type="EnsemblBacteria" id="BAC90855">
    <property type="protein sequence ID" value="BAC90855"/>
    <property type="gene ID" value="BAC90855"/>
</dbReference>
<feature type="compositionally biased region" description="Low complexity" evidence="1">
    <location>
        <begin position="88"/>
        <end position="103"/>
    </location>
</feature>
<gene>
    <name evidence="2" type="ordered locus">glr2914</name>
</gene>
<evidence type="ECO:0000313" key="3">
    <source>
        <dbReference type="Proteomes" id="UP000000557"/>
    </source>
</evidence>
<sequence length="201" mass="21538">MDAALKTVLDKARQSDLRALRTEVAALGDGLVVRATLVLAEQEFTAHAPCENTADVGRAEEQAILRACSFAGLESGRLLAVVPPPASPMAAPQADAAPQPARPGLFDNSGPLYPEADIEPAAPFGEEPLEAAGEPFDRDALMTESLSLMSAIDMDAKAGRSHLVQTYGKRSRNELSDEELLSFVEYLRAQNHANLTKRLPF</sequence>
<name>Q7NCR4_GLOVI</name>
<dbReference type="AlphaFoldDB" id="Q7NCR4"/>
<dbReference type="STRING" id="251221.gene:10760418"/>
<organism evidence="2 3">
    <name type="scientific">Gloeobacter violaceus (strain ATCC 29082 / PCC 7421)</name>
    <dbReference type="NCBI Taxonomy" id="251221"/>
    <lineage>
        <taxon>Bacteria</taxon>
        <taxon>Bacillati</taxon>
        <taxon>Cyanobacteriota</taxon>
        <taxon>Cyanophyceae</taxon>
        <taxon>Gloeobacterales</taxon>
        <taxon>Gloeobacteraceae</taxon>
        <taxon>Gloeobacter</taxon>
    </lineage>
</organism>
<protein>
    <submittedName>
        <fullName evidence="2">Glr2914 protein</fullName>
    </submittedName>
</protein>
<evidence type="ECO:0000256" key="1">
    <source>
        <dbReference type="SAM" id="MobiDB-lite"/>
    </source>
</evidence>
<dbReference type="Proteomes" id="UP000000557">
    <property type="component" value="Chromosome"/>
</dbReference>
<proteinExistence type="predicted"/>
<evidence type="ECO:0000313" key="2">
    <source>
        <dbReference type="EMBL" id="BAC90855.1"/>
    </source>
</evidence>
<accession>Q7NCR4</accession>